<sequence length="253" mass="26052">MVRSVLSLALAALTLLPSPTTAYQVVKDGPNVLDECAACPFLYKTFYTCARTVSQPTRTNVSDCVCPPRASAGSDNGWYPYIEACQGCLPTKDSGDFWNNMGSMFWQLVNICRGDRNVTSDAGGVLCVASPKMENCLALRDASEGPTWVGFRLFGYEEHNSNRTQVLNLAAFKVNSTSAAASATAKTTAPGTATGLESVAASTTAPAATATGPASTASTTTTASSLAAARLSQGSPAGYALGGLIVAGIVGLL</sequence>
<accession>A0AAN6P424</accession>
<comment type="caution">
    <text evidence="2">The sequence shown here is derived from an EMBL/GenBank/DDBJ whole genome shotgun (WGS) entry which is preliminary data.</text>
</comment>
<proteinExistence type="predicted"/>
<dbReference type="Proteomes" id="UP001303115">
    <property type="component" value="Unassembled WGS sequence"/>
</dbReference>
<feature type="chain" id="PRO_5042871492" evidence="1">
    <location>
        <begin position="23"/>
        <end position="253"/>
    </location>
</feature>
<protein>
    <submittedName>
        <fullName evidence="2">Uncharacterized protein</fullName>
    </submittedName>
</protein>
<organism evidence="2 3">
    <name type="scientific">Parachaetomium inaequale</name>
    <dbReference type="NCBI Taxonomy" id="2588326"/>
    <lineage>
        <taxon>Eukaryota</taxon>
        <taxon>Fungi</taxon>
        <taxon>Dikarya</taxon>
        <taxon>Ascomycota</taxon>
        <taxon>Pezizomycotina</taxon>
        <taxon>Sordariomycetes</taxon>
        <taxon>Sordariomycetidae</taxon>
        <taxon>Sordariales</taxon>
        <taxon>Chaetomiaceae</taxon>
        <taxon>Parachaetomium</taxon>
    </lineage>
</organism>
<dbReference type="AlphaFoldDB" id="A0AAN6P424"/>
<gene>
    <name evidence="2" type="ORF">C8A01DRAFT_42184</name>
</gene>
<name>A0AAN6P424_9PEZI</name>
<evidence type="ECO:0000313" key="2">
    <source>
        <dbReference type="EMBL" id="KAK4031353.1"/>
    </source>
</evidence>
<evidence type="ECO:0000256" key="1">
    <source>
        <dbReference type="SAM" id="SignalP"/>
    </source>
</evidence>
<keyword evidence="3" id="KW-1185">Reference proteome</keyword>
<reference evidence="3" key="1">
    <citation type="journal article" date="2023" name="Mol. Phylogenet. Evol.">
        <title>Genome-scale phylogeny and comparative genomics of the fungal order Sordariales.</title>
        <authorList>
            <person name="Hensen N."/>
            <person name="Bonometti L."/>
            <person name="Westerberg I."/>
            <person name="Brannstrom I.O."/>
            <person name="Guillou S."/>
            <person name="Cros-Aarteil S."/>
            <person name="Calhoun S."/>
            <person name="Haridas S."/>
            <person name="Kuo A."/>
            <person name="Mondo S."/>
            <person name="Pangilinan J."/>
            <person name="Riley R."/>
            <person name="LaButti K."/>
            <person name="Andreopoulos B."/>
            <person name="Lipzen A."/>
            <person name="Chen C."/>
            <person name="Yan M."/>
            <person name="Daum C."/>
            <person name="Ng V."/>
            <person name="Clum A."/>
            <person name="Steindorff A."/>
            <person name="Ohm R.A."/>
            <person name="Martin F."/>
            <person name="Silar P."/>
            <person name="Natvig D.O."/>
            <person name="Lalanne C."/>
            <person name="Gautier V."/>
            <person name="Ament-Velasquez S.L."/>
            <person name="Kruys A."/>
            <person name="Hutchinson M.I."/>
            <person name="Powell A.J."/>
            <person name="Barry K."/>
            <person name="Miller A.N."/>
            <person name="Grigoriev I.V."/>
            <person name="Debuchy R."/>
            <person name="Gladieux P."/>
            <person name="Hiltunen Thoren M."/>
            <person name="Johannesson H."/>
        </authorList>
    </citation>
    <scope>NUCLEOTIDE SEQUENCE [LARGE SCALE GENOMIC DNA]</scope>
    <source>
        <strain evidence="3">CBS 284.82</strain>
    </source>
</reference>
<dbReference type="EMBL" id="MU854849">
    <property type="protein sequence ID" value="KAK4031353.1"/>
    <property type="molecule type" value="Genomic_DNA"/>
</dbReference>
<evidence type="ECO:0000313" key="3">
    <source>
        <dbReference type="Proteomes" id="UP001303115"/>
    </source>
</evidence>
<keyword evidence="1" id="KW-0732">Signal</keyword>
<feature type="signal peptide" evidence="1">
    <location>
        <begin position="1"/>
        <end position="22"/>
    </location>
</feature>